<dbReference type="Pfam" id="PF00884">
    <property type="entry name" value="Sulfatase"/>
    <property type="match status" value="1"/>
</dbReference>
<evidence type="ECO:0000256" key="9">
    <source>
        <dbReference type="SAM" id="Phobius"/>
    </source>
</evidence>
<keyword evidence="7" id="KW-0464">Manganese</keyword>
<feature type="transmembrane region" description="Helical" evidence="9">
    <location>
        <begin position="142"/>
        <end position="164"/>
    </location>
</feature>
<dbReference type="InterPro" id="IPR012160">
    <property type="entry name" value="LtaS-like"/>
</dbReference>
<evidence type="ECO:0000259" key="10">
    <source>
        <dbReference type="Pfam" id="PF00884"/>
    </source>
</evidence>
<evidence type="ECO:0000256" key="5">
    <source>
        <dbReference type="ARBA" id="ARBA00023136"/>
    </source>
</evidence>
<dbReference type="Gene3D" id="3.40.720.10">
    <property type="entry name" value="Alkaline Phosphatase, subunit A"/>
    <property type="match status" value="1"/>
</dbReference>
<dbReference type="Gene3D" id="3.30.1120.80">
    <property type="match status" value="1"/>
</dbReference>
<accession>A0A2S8A739</accession>
<evidence type="ECO:0000313" key="11">
    <source>
        <dbReference type="EMBL" id="PQL90373.1"/>
    </source>
</evidence>
<dbReference type="AlphaFoldDB" id="A0A2S8A739"/>
<keyword evidence="7" id="KW-0479">Metal-binding</keyword>
<dbReference type="GO" id="GO:0005886">
    <property type="term" value="C:plasma membrane"/>
    <property type="evidence" value="ECO:0007669"/>
    <property type="project" value="UniProtKB-SubCell"/>
</dbReference>
<evidence type="ECO:0000256" key="1">
    <source>
        <dbReference type="ARBA" id="ARBA00004651"/>
    </source>
</evidence>
<protein>
    <submittedName>
        <fullName evidence="11">Sulfatase</fullName>
    </submittedName>
</protein>
<evidence type="ECO:0000256" key="4">
    <source>
        <dbReference type="ARBA" id="ARBA00022989"/>
    </source>
</evidence>
<feature type="transmembrane region" description="Helical" evidence="9">
    <location>
        <begin position="108"/>
        <end position="130"/>
    </location>
</feature>
<dbReference type="EMBL" id="PSZM01000046">
    <property type="protein sequence ID" value="PQL90373.1"/>
    <property type="molecule type" value="Genomic_DNA"/>
</dbReference>
<dbReference type="PIRSF" id="PIRSF005091">
    <property type="entry name" value="Mmb_sulf_HI1246"/>
    <property type="match status" value="1"/>
</dbReference>
<evidence type="ECO:0000256" key="3">
    <source>
        <dbReference type="ARBA" id="ARBA00022692"/>
    </source>
</evidence>
<evidence type="ECO:0000256" key="7">
    <source>
        <dbReference type="PIRSR" id="PIRSR005091-2"/>
    </source>
</evidence>
<dbReference type="GO" id="GO:0046872">
    <property type="term" value="F:metal ion binding"/>
    <property type="evidence" value="ECO:0007669"/>
    <property type="project" value="UniProtKB-KW"/>
</dbReference>
<evidence type="ECO:0000256" key="2">
    <source>
        <dbReference type="ARBA" id="ARBA00022475"/>
    </source>
</evidence>
<organism evidence="11 12">
    <name type="scientific">Apibacter adventoris</name>
    <dbReference type="NCBI Taxonomy" id="1679466"/>
    <lineage>
        <taxon>Bacteria</taxon>
        <taxon>Pseudomonadati</taxon>
        <taxon>Bacteroidota</taxon>
        <taxon>Flavobacteriia</taxon>
        <taxon>Flavobacteriales</taxon>
        <taxon>Weeksellaceae</taxon>
        <taxon>Apibacter</taxon>
    </lineage>
</organism>
<feature type="binding site" evidence="8">
    <location>
        <position position="542"/>
    </location>
    <ligand>
        <name>Mn(2+)</name>
        <dbReference type="ChEBI" id="CHEBI:29035"/>
    </ligand>
</feature>
<evidence type="ECO:0000313" key="12">
    <source>
        <dbReference type="Proteomes" id="UP000238042"/>
    </source>
</evidence>
<feature type="domain" description="Sulfatase N-terminal" evidence="10">
    <location>
        <begin position="322"/>
        <end position="589"/>
    </location>
</feature>
<evidence type="ECO:0000256" key="6">
    <source>
        <dbReference type="PIRSR" id="PIRSR005091-1"/>
    </source>
</evidence>
<dbReference type="InterPro" id="IPR017850">
    <property type="entry name" value="Alkaline_phosphatase_core_sf"/>
</dbReference>
<reference evidence="11 12" key="1">
    <citation type="submission" date="2018-02" db="EMBL/GenBank/DDBJ databases">
        <title>Genome sequences of Apibacter spp., gut symbionts of Asian honey bees.</title>
        <authorList>
            <person name="Kwong W.K."/>
            <person name="Steele M.I."/>
            <person name="Moran N.A."/>
        </authorList>
    </citation>
    <scope>NUCLEOTIDE SEQUENCE [LARGE SCALE GENOMIC DNA]</scope>
    <source>
        <strain evidence="12">wkB301</strain>
    </source>
</reference>
<comment type="caution">
    <text evidence="11">The sequence shown here is derived from an EMBL/GenBank/DDBJ whole genome shotgun (WGS) entry which is preliminary data.</text>
</comment>
<comment type="subcellular location">
    <subcellularLocation>
        <location evidence="1">Cell membrane</location>
        <topology evidence="1">Multi-pass membrane protein</topology>
    </subcellularLocation>
</comment>
<dbReference type="CDD" id="cd16015">
    <property type="entry name" value="LTA_synthase"/>
    <property type="match status" value="1"/>
</dbReference>
<feature type="binding site" evidence="7">
    <location>
        <position position="488"/>
    </location>
    <ligand>
        <name>substrate</name>
    </ligand>
</feature>
<feature type="transmembrane region" description="Helical" evidence="9">
    <location>
        <begin position="226"/>
        <end position="248"/>
    </location>
</feature>
<gene>
    <name evidence="11" type="ORF">C4S77_10775</name>
</gene>
<dbReference type="RefSeq" id="WP_105247557.1">
    <property type="nucleotide sequence ID" value="NZ_PSZM01000046.1"/>
</dbReference>
<feature type="binding site" evidence="8">
    <location>
        <position position="541"/>
    </location>
    <ligand>
        <name>Mn(2+)</name>
        <dbReference type="ChEBI" id="CHEBI:29035"/>
    </ligand>
</feature>
<keyword evidence="4 9" id="KW-1133">Transmembrane helix</keyword>
<name>A0A2S8A739_9FLAO</name>
<feature type="binding site" evidence="8">
    <location>
        <position position="330"/>
    </location>
    <ligand>
        <name>Mn(2+)</name>
        <dbReference type="ChEBI" id="CHEBI:29035"/>
    </ligand>
</feature>
<dbReference type="PANTHER" id="PTHR47371">
    <property type="entry name" value="LIPOTEICHOIC ACID SYNTHASE"/>
    <property type="match status" value="1"/>
</dbReference>
<dbReference type="PANTHER" id="PTHR47371:SF3">
    <property type="entry name" value="PHOSPHOGLYCEROL TRANSFERASE I"/>
    <property type="match status" value="1"/>
</dbReference>
<sequence length="682" mass="78934">MAKLLNSFLKISGFYILVGAIVRIILLFLPITNNSFPEISDYFKIFLLGIVNDLCVSIISFVFFWLYLIFLSDRKFKSPWGSIILIIMLCLLGYLMFFHTIFDDYGKLVSKLLIAFLIIKVISFALLLFFPVIRKSWRYSMYCIIFFLYVYFIIFIAVSEFLFWNEFGVRYNFIAVDYLIYTNEVIGNILESYPVIPMFSVLVLISIIITIFYVKKSKKYFNEFSGFKTKLISSLIYLGLIIGSIYLLKYNQEQENSENEFVNELQSNGLFRFYNAFMDSSLNYDKFYAKIPEKKAIQIIEHEYGMFKDGEIIKDTLPEIKKNVVLVTIESMSSSFLNHFGNKKNLTPNLDKLANDGIFFSNLYATGNRTVRGLEALTLCIPPSPGESLVKRKNTNNLFSTGYLFNKKGYTVQFFYGGYSYFDNMKTFFKGNGYQVIDRNSLAPNEITFANIWGVCDEDIFNKAIKVFDENKKKRKPFFGHIMTVSNHRPFTYPEGKIGNPENEKTREGGIIYTDYAIGGFINEARKHSWFSNTVFIFVADHCASSAGKEDIPLEGYRIPAIIYSPGFIQPEKITKLVSQIDLMPTVLGKLHFSYTSFFYGQDIFSSKYIPRAPIATYQKLGYLKKDIVIVLSPKQKIEQYNFIQNKLEKNKHIDKNILEEAIANYQTISHLIENNSLKIKK</sequence>
<keyword evidence="3 9" id="KW-0812">Transmembrane</keyword>
<dbReference type="InterPro" id="IPR050448">
    <property type="entry name" value="OpgB/LTA_synthase_biosynth"/>
</dbReference>
<evidence type="ECO:0000256" key="8">
    <source>
        <dbReference type="PIRSR" id="PIRSR005091-3"/>
    </source>
</evidence>
<feature type="transmembrane region" description="Helical" evidence="9">
    <location>
        <begin position="80"/>
        <end position="102"/>
    </location>
</feature>
<feature type="transmembrane region" description="Helical" evidence="9">
    <location>
        <begin position="43"/>
        <end position="68"/>
    </location>
</feature>
<feature type="active site" evidence="6">
    <location>
        <position position="370"/>
    </location>
</feature>
<keyword evidence="12" id="KW-1185">Reference proteome</keyword>
<dbReference type="InterPro" id="IPR000917">
    <property type="entry name" value="Sulfatase_N"/>
</dbReference>
<feature type="transmembrane region" description="Helical" evidence="9">
    <location>
        <begin position="12"/>
        <end position="31"/>
    </location>
</feature>
<keyword evidence="5 9" id="KW-0472">Membrane</keyword>
<feature type="transmembrane region" description="Helical" evidence="9">
    <location>
        <begin position="195"/>
        <end position="214"/>
    </location>
</feature>
<feature type="binding site" evidence="8">
    <location>
        <position position="370"/>
    </location>
    <ligand>
        <name>Mn(2+)</name>
        <dbReference type="ChEBI" id="CHEBI:29035"/>
    </ligand>
</feature>
<keyword evidence="2" id="KW-1003">Cell membrane</keyword>
<proteinExistence type="predicted"/>
<dbReference type="SUPFAM" id="SSF53649">
    <property type="entry name" value="Alkaline phosphatase-like"/>
    <property type="match status" value="1"/>
</dbReference>
<dbReference type="Proteomes" id="UP000238042">
    <property type="component" value="Unassembled WGS sequence"/>
</dbReference>
<dbReference type="OrthoDB" id="9777768at2"/>